<evidence type="ECO:0000313" key="7">
    <source>
        <dbReference type="EMBL" id="TYL52612.1"/>
    </source>
</evidence>
<keyword evidence="8" id="KW-1185">Reference proteome</keyword>
<sequence length="426" mass="42581">MTGSGATARAGEQRMPRADVAALTRRLVAVDATNPSLVPGGAGERELAELVAAWLAERGFDVRLVGADPSRPSVLARRRGLGGGRTLLLAGHLDTVGGTGAGADAGTAGSDAPGDEPGAHGPDPDRIAGRGAYDMAGGLAAAMVAAAAAPEDLPGDVVLAFASDEEFGSVGMEELLAALDAEDAGDGDDAGAAGGAASARLALPRPDGAIVLEPTDLEVTLAHRGFAWYRVEYEGVAAHGSQPELGIDAIDNAIDGLVALRALAADLGARPRHPLLGAGSVRVATIEGGTDAATVAARCVLVVERRTLPGEPDPGAELERVLAPSRPARVVELVARPGMEAEPASPIARAVLASVERASGAPAVRRGDPWWTDAGLIAAAGIPAVLVGPVGGGAHADEEWVSADSLERLVDVVAGAIGAFCGENGP</sequence>
<dbReference type="InterPro" id="IPR001261">
    <property type="entry name" value="ArgE/DapE_CS"/>
</dbReference>
<dbReference type="GO" id="GO:0016787">
    <property type="term" value="F:hydrolase activity"/>
    <property type="evidence" value="ECO:0007669"/>
    <property type="project" value="UniProtKB-KW"/>
</dbReference>
<dbReference type="Gene3D" id="3.30.70.360">
    <property type="match status" value="1"/>
</dbReference>
<dbReference type="AlphaFoldDB" id="A0A5S4V117"/>
<dbReference type="PROSITE" id="PS00758">
    <property type="entry name" value="ARGE_DAPE_CPG2_1"/>
    <property type="match status" value="1"/>
</dbReference>
<dbReference type="PANTHER" id="PTHR43808">
    <property type="entry name" value="ACETYLORNITHINE DEACETYLASE"/>
    <property type="match status" value="1"/>
</dbReference>
<comment type="cofactor">
    <cofactor evidence="1">
        <name>Zn(2+)</name>
        <dbReference type="ChEBI" id="CHEBI:29105"/>
    </cofactor>
</comment>
<dbReference type="SUPFAM" id="SSF55031">
    <property type="entry name" value="Bacterial exopeptidase dimerisation domain"/>
    <property type="match status" value="1"/>
</dbReference>
<dbReference type="Gene3D" id="3.40.630.10">
    <property type="entry name" value="Zn peptidases"/>
    <property type="match status" value="2"/>
</dbReference>
<evidence type="ECO:0000256" key="2">
    <source>
        <dbReference type="ARBA" id="ARBA00022723"/>
    </source>
</evidence>
<evidence type="ECO:0000256" key="1">
    <source>
        <dbReference type="ARBA" id="ARBA00001947"/>
    </source>
</evidence>
<protein>
    <submittedName>
        <fullName evidence="7">M20/M25/M40 family metallo-hydrolase</fullName>
    </submittedName>
</protein>
<dbReference type="Pfam" id="PF01546">
    <property type="entry name" value="Peptidase_M20"/>
    <property type="match status" value="1"/>
</dbReference>
<dbReference type="InterPro" id="IPR036264">
    <property type="entry name" value="Bact_exopeptidase_dim_dom"/>
</dbReference>
<evidence type="ECO:0000313" key="8">
    <source>
        <dbReference type="Proteomes" id="UP000325243"/>
    </source>
</evidence>
<feature type="domain" description="Peptidase M20 dimerisation" evidence="6">
    <location>
        <begin position="222"/>
        <end position="311"/>
    </location>
</feature>
<dbReference type="Pfam" id="PF07687">
    <property type="entry name" value="M20_dimer"/>
    <property type="match status" value="1"/>
</dbReference>
<keyword evidence="2" id="KW-0479">Metal-binding</keyword>
<name>A0A5S4V117_9MICO</name>
<gene>
    <name evidence="7" type="ORF">FYC51_02320</name>
</gene>
<dbReference type="SUPFAM" id="SSF53187">
    <property type="entry name" value="Zn-dependent exopeptidases"/>
    <property type="match status" value="1"/>
</dbReference>
<dbReference type="RefSeq" id="WP_148732075.1">
    <property type="nucleotide sequence ID" value="NZ_VSSB01000001.1"/>
</dbReference>
<dbReference type="EMBL" id="VSSB01000001">
    <property type="protein sequence ID" value="TYL52612.1"/>
    <property type="molecule type" value="Genomic_DNA"/>
</dbReference>
<evidence type="ECO:0000259" key="6">
    <source>
        <dbReference type="Pfam" id="PF07687"/>
    </source>
</evidence>
<dbReference type="InterPro" id="IPR011650">
    <property type="entry name" value="Peptidase_M20_dimer"/>
</dbReference>
<comment type="caution">
    <text evidence="7">The sequence shown here is derived from an EMBL/GenBank/DDBJ whole genome shotgun (WGS) entry which is preliminary data.</text>
</comment>
<dbReference type="InterPro" id="IPR002933">
    <property type="entry name" value="Peptidase_M20"/>
</dbReference>
<dbReference type="PANTHER" id="PTHR43808:SF25">
    <property type="entry name" value="PEPTIDASE M20 DIMERISATION DOMAIN-CONTAINING PROTEIN"/>
    <property type="match status" value="1"/>
</dbReference>
<evidence type="ECO:0000256" key="5">
    <source>
        <dbReference type="SAM" id="MobiDB-lite"/>
    </source>
</evidence>
<dbReference type="Proteomes" id="UP000325243">
    <property type="component" value="Unassembled WGS sequence"/>
</dbReference>
<evidence type="ECO:0000256" key="4">
    <source>
        <dbReference type="ARBA" id="ARBA00022833"/>
    </source>
</evidence>
<keyword evidence="4" id="KW-0862">Zinc</keyword>
<evidence type="ECO:0000256" key="3">
    <source>
        <dbReference type="ARBA" id="ARBA00022801"/>
    </source>
</evidence>
<reference evidence="7 8" key="1">
    <citation type="submission" date="2019-08" db="EMBL/GenBank/DDBJ databases">
        <authorList>
            <person name="Hu J."/>
        </authorList>
    </citation>
    <scope>NUCLEOTIDE SEQUENCE [LARGE SCALE GENOMIC DNA]</scope>
    <source>
        <strain evidence="7 8">NEAU-184</strain>
    </source>
</reference>
<proteinExistence type="predicted"/>
<dbReference type="GO" id="GO:0046872">
    <property type="term" value="F:metal ion binding"/>
    <property type="evidence" value="ECO:0007669"/>
    <property type="project" value="UniProtKB-KW"/>
</dbReference>
<organism evidence="7 8">
    <name type="scientific">Agromyces mariniharenae</name>
    <dbReference type="NCBI Taxonomy" id="2604423"/>
    <lineage>
        <taxon>Bacteria</taxon>
        <taxon>Bacillati</taxon>
        <taxon>Actinomycetota</taxon>
        <taxon>Actinomycetes</taxon>
        <taxon>Micrococcales</taxon>
        <taxon>Microbacteriaceae</taxon>
        <taxon>Agromyces</taxon>
    </lineage>
</organism>
<keyword evidence="3 7" id="KW-0378">Hydrolase</keyword>
<feature type="region of interest" description="Disordered" evidence="5">
    <location>
        <begin position="100"/>
        <end position="130"/>
    </location>
</feature>
<accession>A0A5S4V117</accession>
<dbReference type="InterPro" id="IPR050072">
    <property type="entry name" value="Peptidase_M20A"/>
</dbReference>